<feature type="chain" id="PRO_5046136049" evidence="2">
    <location>
        <begin position="18"/>
        <end position="1791"/>
    </location>
</feature>
<feature type="compositionally biased region" description="Polar residues" evidence="1">
    <location>
        <begin position="219"/>
        <end position="245"/>
    </location>
</feature>
<dbReference type="PANTHER" id="PTHR30383:SF5">
    <property type="entry name" value="SGNH HYDROLASE-TYPE ESTERASE DOMAIN-CONTAINING PROTEIN"/>
    <property type="match status" value="1"/>
</dbReference>
<keyword evidence="2" id="KW-0732">Signal</keyword>
<dbReference type="RefSeq" id="XP_065647238.1">
    <property type="nucleotide sequence ID" value="XM_065791166.1"/>
</dbReference>
<dbReference type="InterPro" id="IPR013830">
    <property type="entry name" value="SGNH_hydro"/>
</dbReference>
<name>A0ABM4BE62_HYDVU</name>
<protein>
    <submittedName>
        <fullName evidence="5">Uncharacterized protein LOC100211311 isoform X2</fullName>
    </submittedName>
</protein>
<gene>
    <name evidence="5" type="primary">LOC100211311</name>
</gene>
<evidence type="ECO:0000256" key="2">
    <source>
        <dbReference type="SAM" id="SignalP"/>
    </source>
</evidence>
<evidence type="ECO:0000313" key="5">
    <source>
        <dbReference type="RefSeq" id="XP_065647238.1"/>
    </source>
</evidence>
<dbReference type="Proteomes" id="UP001652625">
    <property type="component" value="Chromosome 02"/>
</dbReference>
<dbReference type="CDD" id="cd00229">
    <property type="entry name" value="SGNH_hydrolase"/>
    <property type="match status" value="1"/>
</dbReference>
<feature type="compositionally biased region" description="Low complexity" evidence="1">
    <location>
        <begin position="645"/>
        <end position="656"/>
    </location>
</feature>
<feature type="signal peptide" evidence="2">
    <location>
        <begin position="1"/>
        <end position="17"/>
    </location>
</feature>
<proteinExistence type="predicted"/>
<dbReference type="PANTHER" id="PTHR30383">
    <property type="entry name" value="THIOESTERASE 1/PROTEASE 1/LYSOPHOSPHOLIPASE L1"/>
    <property type="match status" value="1"/>
</dbReference>
<dbReference type="SUPFAM" id="SSF52266">
    <property type="entry name" value="SGNH hydrolase"/>
    <property type="match status" value="1"/>
</dbReference>
<evidence type="ECO:0000259" key="3">
    <source>
        <dbReference type="Pfam" id="PF13472"/>
    </source>
</evidence>
<reference evidence="4" key="1">
    <citation type="submission" date="2025-05" db="UniProtKB">
        <authorList>
            <consortium name="RefSeq"/>
        </authorList>
    </citation>
    <scope>NUCLEOTIDE SEQUENCE [LARGE SCALE GENOMIC DNA]</scope>
</reference>
<feature type="compositionally biased region" description="Polar residues" evidence="1">
    <location>
        <begin position="292"/>
        <end position="308"/>
    </location>
</feature>
<feature type="region of interest" description="Disordered" evidence="1">
    <location>
        <begin position="993"/>
        <end position="1023"/>
    </location>
</feature>
<dbReference type="InterPro" id="IPR036514">
    <property type="entry name" value="SGNH_hydro_sf"/>
</dbReference>
<sequence length="1791" mass="205959">MKFFLLFISLLIHSHYAKNFSPLNSQRKSKRHEIKELHKRSKAYSSVQNIPENPYSPSKKYSLIITSDSPTEDLDIKNNTNSANFVENPFIREKTINVLPDENKSTHLKRIKKKPSGVLNLSNWRPKKRGKNDEDHGILVLKLHEIDFDKLLKNILEKENSKFAKERGSIENLKSEFYDQPKETKEDIQLIKSHIDQRSSEVFASSGFKIPNSIKSEQVNPLKNRSESFPETTDLNLENEISTNKESIRETESNSQKPLDTVKNKTENQNKNEGPLMGIASDQKQHEKDKQQSNITNAKETQKSNSEVNTDKDDYNFLIKQKKTSLKLFDDEKKIKERSESDFSSHGVIELKTAQLIISNSSTISKTPLPINSNDVKMNTTEKNRGDATKVTSLKDHNNKDVRSMFASLRLLPSSTLRSLLSFDHLKKNESIGDNGKKNFIKALLANLTKRASLRTIDKNLSHFSPSVNAIIWPRVTDGRSHSSKKKETVQKTKLMKSKDQMQHKSNVYSKAKKYFYGKYLKSKNKFLMSPSKHQRYSIARRTLEGFKHKIGTFKLDTLNEINKKMNYSNITDIDSQHSKTIDTLISEKNNINFLISGRKETSSLIDKKAIKSLEKNPHFKVLENSFNSSYNKFIENDSETDNASGESVSSGGSTSESEKNSLEVSGEDQEPQILKDKKQKINKLKFLKKSVNELRNLSLTFKGSQPSISFRDEIPRPLNNKKDTLYSVPAISELNHFGYQSFGEPDSVEQQYLDVEGLDEKEKHFVTNFLLDENAEEKKYNGYQENKIFASSNKELSALNLNSISNSSNISSFSPKFVDGIYDNGQYGDKDVLYPEVKYNTGLYGDNKIALLQKIRRKQRERLLFLVLQDMVRKKKIQRLQNLKERLLTLRRLEQSRQKQLSSPTMSYSFHEPMSSLTTNDETEPALLNNRYDRKYNSTLHNEFTKKVESEDINITKSEQQDDYLTPVIGGEMSSNSTQRALYDRTTIGGQTKNFRHQQSKEKYASRKTIPNESSKSNRTINNEYSTIGRKRFHLKKKDKWFPTAERTIEFNSPIRQLFLNNMYHEYDTASMSHESDTINPSHESIDMLTEDQTQQRNYYPFTNKIGYEGDVSNEDDGDSYGPKTNLKNNTLARLFVKGPESLEKINSQQEEINYNQQNNQGNLENSFLNKKNYFKDVENSSENFTKSNLSEISLIKSIKRQNTTQIKNESFFLNHIEFIENATQFKSEKTLFSAIPTIDKTINSESFTGIPKKPPSYLFEVLNPAISTPVTFYKPTAPYLQRTGVKRQFHDSFENLPKKSPFIKYSENPILNSLYMHRIQNSSHSTLNKTFFNKPSSLINADVYGPFEDSDSMPLDKYLEKENSQGRYSQARSSPFFNDNYDLKDSSPLPVQPEKPITVMPDQANRFYSLKLNEPHEYIPNYTNDFYSFSSENPSRSPTHSTFYLTTSKIKAALLTSKQKSSNVVFPSPKPFLIRHHDMNNFINEQGTHPSQFVTGQPKHSTKSLYFPTRPVYKVDRTSFQLDANKSFATQIHGEFSNNGKSLGSSNDADVDVMSMEDMYWTDSVEEIENTCKQEKGTSVVVNILAFGDSLTRGYYNKGKNHHPYTMKLQYLLNRLDKKKCFIVENEGRDGEIAFGEMPKRMEQIFNNSKKKFDWVIILGGTNDIYNTKHAGRHSATELTQNLLSIHNIALHHNCRTVVVTVPEVFCESIEMCSDMKQIRETLNENLRNYAIDHKGDVILCDLANMLGRYKNNQKLLAQFFEGGLHLKPLGYETMAKLIFESLKPFFAV</sequence>
<feature type="domain" description="SGNH hydrolase-type esterase" evidence="3">
    <location>
        <begin position="1588"/>
        <end position="1775"/>
    </location>
</feature>
<dbReference type="Pfam" id="PF13472">
    <property type="entry name" value="Lipase_GDSL_2"/>
    <property type="match status" value="1"/>
</dbReference>
<dbReference type="Gene3D" id="3.40.50.1110">
    <property type="entry name" value="SGNH hydrolase"/>
    <property type="match status" value="1"/>
</dbReference>
<feature type="region of interest" description="Disordered" evidence="1">
    <location>
        <begin position="637"/>
        <end position="676"/>
    </location>
</feature>
<evidence type="ECO:0000313" key="4">
    <source>
        <dbReference type="Proteomes" id="UP001652625"/>
    </source>
</evidence>
<evidence type="ECO:0000256" key="1">
    <source>
        <dbReference type="SAM" id="MobiDB-lite"/>
    </source>
</evidence>
<feature type="compositionally biased region" description="Basic and acidic residues" evidence="1">
    <location>
        <begin position="260"/>
        <end position="270"/>
    </location>
</feature>
<feature type="region of interest" description="Disordered" evidence="1">
    <location>
        <begin position="902"/>
        <end position="922"/>
    </location>
</feature>
<dbReference type="InterPro" id="IPR051532">
    <property type="entry name" value="Ester_Hydrolysis_Enzymes"/>
</dbReference>
<dbReference type="GeneID" id="100211311"/>
<organism evidence="4 5">
    <name type="scientific">Hydra vulgaris</name>
    <name type="common">Hydra</name>
    <name type="synonym">Hydra attenuata</name>
    <dbReference type="NCBI Taxonomy" id="6087"/>
    <lineage>
        <taxon>Eukaryota</taxon>
        <taxon>Metazoa</taxon>
        <taxon>Cnidaria</taxon>
        <taxon>Hydrozoa</taxon>
        <taxon>Hydroidolina</taxon>
        <taxon>Anthoathecata</taxon>
        <taxon>Aplanulata</taxon>
        <taxon>Hydridae</taxon>
        <taxon>Hydra</taxon>
    </lineage>
</organism>
<feature type="region of interest" description="Disordered" evidence="1">
    <location>
        <begin position="219"/>
        <end position="310"/>
    </location>
</feature>
<feature type="compositionally biased region" description="Polar residues" evidence="1">
    <location>
        <begin position="1010"/>
        <end position="1023"/>
    </location>
</feature>
<accession>A0ABM4BE62</accession>
<keyword evidence="4" id="KW-1185">Reference proteome</keyword>
<reference evidence="5" key="2">
    <citation type="submission" date="2025-08" db="UniProtKB">
        <authorList>
            <consortium name="RefSeq"/>
        </authorList>
    </citation>
    <scope>IDENTIFICATION</scope>
</reference>